<proteinExistence type="predicted"/>
<organism evidence="1 2">
    <name type="scientific">Nicotiana tabacum</name>
    <name type="common">Common tobacco</name>
    <dbReference type="NCBI Taxonomy" id="4097"/>
    <lineage>
        <taxon>Eukaryota</taxon>
        <taxon>Viridiplantae</taxon>
        <taxon>Streptophyta</taxon>
        <taxon>Embryophyta</taxon>
        <taxon>Tracheophyta</taxon>
        <taxon>Spermatophyta</taxon>
        <taxon>Magnoliopsida</taxon>
        <taxon>eudicotyledons</taxon>
        <taxon>Gunneridae</taxon>
        <taxon>Pentapetalae</taxon>
        <taxon>asterids</taxon>
        <taxon>lamiids</taxon>
        <taxon>Solanales</taxon>
        <taxon>Solanaceae</taxon>
        <taxon>Nicotianoideae</taxon>
        <taxon>Nicotianeae</taxon>
        <taxon>Nicotiana</taxon>
    </lineage>
</organism>
<gene>
    <name evidence="2" type="primary">LOC142177512</name>
</gene>
<name>A0AC58TZD9_TOBAC</name>
<reference evidence="2" key="2">
    <citation type="submission" date="2025-08" db="UniProtKB">
        <authorList>
            <consortium name="RefSeq"/>
        </authorList>
    </citation>
    <scope>IDENTIFICATION</scope>
    <source>
        <tissue evidence="2">Leaf</tissue>
    </source>
</reference>
<dbReference type="RefSeq" id="XP_075102597.1">
    <property type="nucleotide sequence ID" value="XM_075246496.1"/>
</dbReference>
<sequence>MVFLKLQPYRQTSLALRRNLKLNSKFYRPYKVIAKVGQVTYKLELPPTSKVHPVFHVSLLKKKVGSKVTTQTTLPQTGEDEQFLVAPVAILQRQMVKKGNAPAVKVLV</sequence>
<evidence type="ECO:0000313" key="1">
    <source>
        <dbReference type="Proteomes" id="UP000790787"/>
    </source>
</evidence>
<dbReference type="Proteomes" id="UP000790787">
    <property type="component" value="Chromosome 3"/>
</dbReference>
<evidence type="ECO:0000313" key="2">
    <source>
        <dbReference type="RefSeq" id="XP_075102597.1"/>
    </source>
</evidence>
<keyword evidence="1" id="KW-1185">Reference proteome</keyword>
<protein>
    <submittedName>
        <fullName evidence="2">Uncharacterized protein LOC142177512</fullName>
    </submittedName>
</protein>
<accession>A0AC58TZD9</accession>
<reference evidence="1" key="1">
    <citation type="journal article" date="2014" name="Nat. Commun.">
        <title>The tobacco genome sequence and its comparison with those of tomato and potato.</title>
        <authorList>
            <person name="Sierro N."/>
            <person name="Battey J.N."/>
            <person name="Ouadi S."/>
            <person name="Bakaher N."/>
            <person name="Bovet L."/>
            <person name="Willig A."/>
            <person name="Goepfert S."/>
            <person name="Peitsch M.C."/>
            <person name="Ivanov N.V."/>
        </authorList>
    </citation>
    <scope>NUCLEOTIDE SEQUENCE [LARGE SCALE GENOMIC DNA]</scope>
</reference>